<reference evidence="1 2" key="1">
    <citation type="submission" date="2013-11" db="EMBL/GenBank/DDBJ databases">
        <title>Genome sequencing of Stegodyphus mimosarum.</title>
        <authorList>
            <person name="Bechsgaard J."/>
        </authorList>
    </citation>
    <scope>NUCLEOTIDE SEQUENCE [LARGE SCALE GENOMIC DNA]</scope>
</reference>
<name>A0A087TWK4_STEMI</name>
<protein>
    <submittedName>
        <fullName evidence="1">Uncharacterized protein</fullName>
    </submittedName>
</protein>
<organism evidence="1 2">
    <name type="scientific">Stegodyphus mimosarum</name>
    <name type="common">African social velvet spider</name>
    <dbReference type="NCBI Taxonomy" id="407821"/>
    <lineage>
        <taxon>Eukaryota</taxon>
        <taxon>Metazoa</taxon>
        <taxon>Ecdysozoa</taxon>
        <taxon>Arthropoda</taxon>
        <taxon>Chelicerata</taxon>
        <taxon>Arachnida</taxon>
        <taxon>Araneae</taxon>
        <taxon>Araneomorphae</taxon>
        <taxon>Entelegynae</taxon>
        <taxon>Eresoidea</taxon>
        <taxon>Eresidae</taxon>
        <taxon>Stegodyphus</taxon>
    </lineage>
</organism>
<accession>A0A087TWK4</accession>
<gene>
    <name evidence="1" type="ORF">X975_13574</name>
</gene>
<evidence type="ECO:0000313" key="2">
    <source>
        <dbReference type="Proteomes" id="UP000054359"/>
    </source>
</evidence>
<dbReference type="Proteomes" id="UP000054359">
    <property type="component" value="Unassembled WGS sequence"/>
</dbReference>
<dbReference type="EMBL" id="KK117081">
    <property type="protein sequence ID" value="KFM69493.1"/>
    <property type="molecule type" value="Genomic_DNA"/>
</dbReference>
<evidence type="ECO:0000313" key="1">
    <source>
        <dbReference type="EMBL" id="KFM69493.1"/>
    </source>
</evidence>
<sequence>MFEHKQDTWMLYHSLLSAANKRNTDQEGINLCHLDNSKDAVKIIAG</sequence>
<proteinExistence type="predicted"/>
<dbReference type="AlphaFoldDB" id="A0A087TWK4"/>
<keyword evidence="2" id="KW-1185">Reference proteome</keyword>
<feature type="non-terminal residue" evidence="1">
    <location>
        <position position="46"/>
    </location>
</feature>